<evidence type="ECO:0000256" key="5">
    <source>
        <dbReference type="ARBA" id="ARBA00022833"/>
    </source>
</evidence>
<dbReference type="GO" id="GO:0008270">
    <property type="term" value="F:zinc ion binding"/>
    <property type="evidence" value="ECO:0007669"/>
    <property type="project" value="UniProtKB-KW"/>
</dbReference>
<reference evidence="9" key="1">
    <citation type="journal article" date="2023" name="Mol. Phylogenet. Evol.">
        <title>Genome-scale phylogeny and comparative genomics of the fungal order Sordariales.</title>
        <authorList>
            <person name="Hensen N."/>
            <person name="Bonometti L."/>
            <person name="Westerberg I."/>
            <person name="Brannstrom I.O."/>
            <person name="Guillou S."/>
            <person name="Cros-Aarteil S."/>
            <person name="Calhoun S."/>
            <person name="Haridas S."/>
            <person name="Kuo A."/>
            <person name="Mondo S."/>
            <person name="Pangilinan J."/>
            <person name="Riley R."/>
            <person name="LaButti K."/>
            <person name="Andreopoulos B."/>
            <person name="Lipzen A."/>
            <person name="Chen C."/>
            <person name="Yan M."/>
            <person name="Daum C."/>
            <person name="Ng V."/>
            <person name="Clum A."/>
            <person name="Steindorff A."/>
            <person name="Ohm R.A."/>
            <person name="Martin F."/>
            <person name="Silar P."/>
            <person name="Natvig D.O."/>
            <person name="Lalanne C."/>
            <person name="Gautier V."/>
            <person name="Ament-Velasquez S.L."/>
            <person name="Kruys A."/>
            <person name="Hutchinson M.I."/>
            <person name="Powell A.J."/>
            <person name="Barry K."/>
            <person name="Miller A.N."/>
            <person name="Grigoriev I.V."/>
            <person name="Debuchy R."/>
            <person name="Gladieux P."/>
            <person name="Hiltunen Thoren M."/>
            <person name="Johannesson H."/>
        </authorList>
    </citation>
    <scope>NUCLEOTIDE SEQUENCE</scope>
    <source>
        <strain evidence="9">CBS 532.94</strain>
    </source>
</reference>
<name>A0AAN7C9Z0_9PEZI</name>
<dbReference type="Pfam" id="PF12874">
    <property type="entry name" value="zf-met"/>
    <property type="match status" value="1"/>
</dbReference>
<proteinExistence type="predicted"/>
<keyword evidence="10" id="KW-1185">Reference proteome</keyword>
<dbReference type="InterPro" id="IPR022755">
    <property type="entry name" value="Znf_C2H2_jaz"/>
</dbReference>
<dbReference type="Pfam" id="PF12171">
    <property type="entry name" value="zf-C2H2_jaz"/>
    <property type="match status" value="1"/>
</dbReference>
<keyword evidence="4 7" id="KW-0863">Zinc-finger</keyword>
<gene>
    <name evidence="9" type="ORF">C8A03DRAFT_16321</name>
</gene>
<feature type="domain" description="C2H2-type" evidence="8">
    <location>
        <begin position="86"/>
        <end position="115"/>
    </location>
</feature>
<evidence type="ECO:0000256" key="3">
    <source>
        <dbReference type="ARBA" id="ARBA00022737"/>
    </source>
</evidence>
<dbReference type="SMART" id="SM00355">
    <property type="entry name" value="ZnF_C2H2"/>
    <property type="match status" value="6"/>
</dbReference>
<dbReference type="InterPro" id="IPR013087">
    <property type="entry name" value="Znf_C2H2_type"/>
</dbReference>
<evidence type="ECO:0000256" key="2">
    <source>
        <dbReference type="ARBA" id="ARBA00022723"/>
    </source>
</evidence>
<sequence length="269" mass="31097">MGNDFECGTCHKVFEAGWRARENHLRSTGHHAPTFECDTCPRYFSSDQARFQHMEALNHFEWKCSVCDETWPTENRKIEHEHEDHNYCGECERTFANYNNLKMHLNSRLHRGQQIRCPFCKSCFATATGLTHHIETSSCPNAAGLSRDTLYKFVRSKDPRSIITKGLIGWHGSTQYEATSRSYNWDRQGWECYLCHRLFGQLQSLNQHLNSPAHQESLYHYPKQSCQKEFTTLAGIINHLESESCGCTRFENVQCSIQGVVSGSNLIMF</sequence>
<keyword evidence="3" id="KW-0677">Repeat</keyword>
<dbReference type="Gene3D" id="3.30.160.60">
    <property type="entry name" value="Classic Zinc Finger"/>
    <property type="match status" value="3"/>
</dbReference>
<dbReference type="GO" id="GO:0005634">
    <property type="term" value="C:nucleus"/>
    <property type="evidence" value="ECO:0007669"/>
    <property type="project" value="UniProtKB-SubCell"/>
</dbReference>
<protein>
    <recommendedName>
        <fullName evidence="8">C2H2-type domain-containing protein</fullName>
    </recommendedName>
</protein>
<keyword evidence="5" id="KW-0862">Zinc</keyword>
<dbReference type="SUPFAM" id="SSF57667">
    <property type="entry name" value="beta-beta-alpha zinc fingers"/>
    <property type="match status" value="1"/>
</dbReference>
<dbReference type="Proteomes" id="UP001303760">
    <property type="component" value="Unassembled WGS sequence"/>
</dbReference>
<dbReference type="PROSITE" id="PS50157">
    <property type="entry name" value="ZINC_FINGER_C2H2_2"/>
    <property type="match status" value="1"/>
</dbReference>
<accession>A0AAN7C9Z0</accession>
<reference evidence="9" key="2">
    <citation type="submission" date="2023-05" db="EMBL/GenBank/DDBJ databases">
        <authorList>
            <consortium name="Lawrence Berkeley National Laboratory"/>
            <person name="Steindorff A."/>
            <person name="Hensen N."/>
            <person name="Bonometti L."/>
            <person name="Westerberg I."/>
            <person name="Brannstrom I.O."/>
            <person name="Guillou S."/>
            <person name="Cros-Aarteil S."/>
            <person name="Calhoun S."/>
            <person name="Haridas S."/>
            <person name="Kuo A."/>
            <person name="Mondo S."/>
            <person name="Pangilinan J."/>
            <person name="Riley R."/>
            <person name="Labutti K."/>
            <person name="Andreopoulos B."/>
            <person name="Lipzen A."/>
            <person name="Chen C."/>
            <person name="Yanf M."/>
            <person name="Daum C."/>
            <person name="Ng V."/>
            <person name="Clum A."/>
            <person name="Ohm R."/>
            <person name="Martin F."/>
            <person name="Silar P."/>
            <person name="Natvig D."/>
            <person name="Lalanne C."/>
            <person name="Gautier V."/>
            <person name="Ament-Velasquez S.L."/>
            <person name="Kruys A."/>
            <person name="Hutchinson M.I."/>
            <person name="Powell A.J."/>
            <person name="Barry K."/>
            <person name="Miller A.N."/>
            <person name="Grigoriev I.V."/>
            <person name="Debuchy R."/>
            <person name="Gladieux P."/>
            <person name="Thoren M.H."/>
            <person name="Johannesson H."/>
        </authorList>
    </citation>
    <scope>NUCLEOTIDE SEQUENCE</scope>
    <source>
        <strain evidence="9">CBS 532.94</strain>
    </source>
</reference>
<comment type="caution">
    <text evidence="9">The sequence shown here is derived from an EMBL/GenBank/DDBJ whole genome shotgun (WGS) entry which is preliminary data.</text>
</comment>
<keyword evidence="2" id="KW-0479">Metal-binding</keyword>
<organism evidence="9 10">
    <name type="scientific">Achaetomium macrosporum</name>
    <dbReference type="NCBI Taxonomy" id="79813"/>
    <lineage>
        <taxon>Eukaryota</taxon>
        <taxon>Fungi</taxon>
        <taxon>Dikarya</taxon>
        <taxon>Ascomycota</taxon>
        <taxon>Pezizomycotina</taxon>
        <taxon>Sordariomycetes</taxon>
        <taxon>Sordariomycetidae</taxon>
        <taxon>Sordariales</taxon>
        <taxon>Chaetomiaceae</taxon>
        <taxon>Achaetomium</taxon>
    </lineage>
</organism>
<evidence type="ECO:0000313" key="9">
    <source>
        <dbReference type="EMBL" id="KAK4237113.1"/>
    </source>
</evidence>
<evidence type="ECO:0000256" key="7">
    <source>
        <dbReference type="PROSITE-ProRule" id="PRU00042"/>
    </source>
</evidence>
<evidence type="ECO:0000313" key="10">
    <source>
        <dbReference type="Proteomes" id="UP001303760"/>
    </source>
</evidence>
<keyword evidence="6" id="KW-0539">Nucleus</keyword>
<dbReference type="PANTHER" id="PTHR24406">
    <property type="entry name" value="TRANSCRIPTIONAL REPRESSOR CTCFL-RELATED"/>
    <property type="match status" value="1"/>
</dbReference>
<evidence type="ECO:0000259" key="8">
    <source>
        <dbReference type="PROSITE" id="PS50157"/>
    </source>
</evidence>
<evidence type="ECO:0000256" key="1">
    <source>
        <dbReference type="ARBA" id="ARBA00004123"/>
    </source>
</evidence>
<dbReference type="InterPro" id="IPR050888">
    <property type="entry name" value="ZnF_C2H2-type_TF"/>
</dbReference>
<evidence type="ECO:0000256" key="6">
    <source>
        <dbReference type="ARBA" id="ARBA00023242"/>
    </source>
</evidence>
<dbReference type="InterPro" id="IPR036236">
    <property type="entry name" value="Znf_C2H2_sf"/>
</dbReference>
<evidence type="ECO:0000256" key="4">
    <source>
        <dbReference type="ARBA" id="ARBA00022771"/>
    </source>
</evidence>
<dbReference type="EMBL" id="MU860155">
    <property type="protein sequence ID" value="KAK4237113.1"/>
    <property type="molecule type" value="Genomic_DNA"/>
</dbReference>
<dbReference type="PROSITE" id="PS00028">
    <property type="entry name" value="ZINC_FINGER_C2H2_1"/>
    <property type="match status" value="3"/>
</dbReference>
<comment type="subcellular location">
    <subcellularLocation>
        <location evidence="1">Nucleus</location>
    </subcellularLocation>
</comment>
<dbReference type="AlphaFoldDB" id="A0AAN7C9Z0"/>